<protein>
    <submittedName>
        <fullName evidence="3">SDR family oxidoreductase</fullName>
    </submittedName>
</protein>
<dbReference type="SUPFAM" id="SSF51735">
    <property type="entry name" value="NAD(P)-binding Rossmann-fold domains"/>
    <property type="match status" value="1"/>
</dbReference>
<dbReference type="PANTHER" id="PTHR43639:SF1">
    <property type="entry name" value="SHORT-CHAIN DEHYDROGENASE_REDUCTASE FAMILY PROTEIN"/>
    <property type="match status" value="1"/>
</dbReference>
<comment type="caution">
    <text evidence="3">The sequence shown here is derived from an EMBL/GenBank/DDBJ whole genome shotgun (WGS) entry which is preliminary data.</text>
</comment>
<evidence type="ECO:0000256" key="1">
    <source>
        <dbReference type="ARBA" id="ARBA00006484"/>
    </source>
</evidence>
<dbReference type="EMBL" id="JADIMU010000005">
    <property type="protein sequence ID" value="MBO8442265.1"/>
    <property type="molecule type" value="Genomic_DNA"/>
</dbReference>
<evidence type="ECO:0000313" key="3">
    <source>
        <dbReference type="EMBL" id="MBO8442265.1"/>
    </source>
</evidence>
<dbReference type="Proteomes" id="UP000823633">
    <property type="component" value="Unassembled WGS sequence"/>
</dbReference>
<dbReference type="Pfam" id="PF13561">
    <property type="entry name" value="adh_short_C2"/>
    <property type="match status" value="1"/>
</dbReference>
<dbReference type="InterPro" id="IPR036291">
    <property type="entry name" value="NAD(P)-bd_dom_sf"/>
</dbReference>
<name>A0A9D9E9D0_9SPIR</name>
<dbReference type="InterPro" id="IPR002347">
    <property type="entry name" value="SDR_fam"/>
</dbReference>
<accession>A0A9D9E9D0</accession>
<organism evidence="3 4">
    <name type="scientific">Candidatus Aphodenecus pullistercoris</name>
    <dbReference type="NCBI Taxonomy" id="2840669"/>
    <lineage>
        <taxon>Bacteria</taxon>
        <taxon>Pseudomonadati</taxon>
        <taxon>Spirochaetota</taxon>
        <taxon>Spirochaetia</taxon>
        <taxon>Spirochaetales</taxon>
        <taxon>Candidatus Aphodenecus</taxon>
    </lineage>
</organism>
<dbReference type="GO" id="GO:0016491">
    <property type="term" value="F:oxidoreductase activity"/>
    <property type="evidence" value="ECO:0007669"/>
    <property type="project" value="UniProtKB-KW"/>
</dbReference>
<keyword evidence="2" id="KW-0560">Oxidoreductase</keyword>
<sequence>MPSVMVTGAWSNLGQAIVDVFHKEGYTVYGTARTPRQDSRISRCYALDLSGEDIAFDGLEELDVLVNNAGLFTETSIEEFDDDDWHSVFDLNVRGLILVTKALLPALRRRDGSIVNVSSINAIHPGFGRTAHYDASKGAVSALTRSLASETGLRVNAVQPGLIAREQLSGSDLEAYWKGHSVRASMMDPADIAQAVLFLAQSRGIYGQCLTVDNGFTLC</sequence>
<proteinExistence type="inferred from homology"/>
<dbReference type="AlphaFoldDB" id="A0A9D9E9D0"/>
<reference evidence="3" key="2">
    <citation type="journal article" date="2021" name="PeerJ">
        <title>Extensive microbial diversity within the chicken gut microbiome revealed by metagenomics and culture.</title>
        <authorList>
            <person name="Gilroy R."/>
            <person name="Ravi A."/>
            <person name="Getino M."/>
            <person name="Pursley I."/>
            <person name="Horton D.L."/>
            <person name="Alikhan N.F."/>
            <person name="Baker D."/>
            <person name="Gharbi K."/>
            <person name="Hall N."/>
            <person name="Watson M."/>
            <person name="Adriaenssens E.M."/>
            <person name="Foster-Nyarko E."/>
            <person name="Jarju S."/>
            <person name="Secka A."/>
            <person name="Antonio M."/>
            <person name="Oren A."/>
            <person name="Chaudhuri R.R."/>
            <person name="La Ragione R."/>
            <person name="Hildebrand F."/>
            <person name="Pallen M.J."/>
        </authorList>
    </citation>
    <scope>NUCLEOTIDE SEQUENCE</scope>
    <source>
        <strain evidence="3">11167</strain>
    </source>
</reference>
<dbReference type="PRINTS" id="PR00080">
    <property type="entry name" value="SDRFAMILY"/>
</dbReference>
<dbReference type="CDD" id="cd05233">
    <property type="entry name" value="SDR_c"/>
    <property type="match status" value="1"/>
</dbReference>
<dbReference type="Gene3D" id="3.40.50.720">
    <property type="entry name" value="NAD(P)-binding Rossmann-like Domain"/>
    <property type="match status" value="1"/>
</dbReference>
<gene>
    <name evidence="3" type="ORF">IAC42_00680</name>
</gene>
<evidence type="ECO:0000256" key="2">
    <source>
        <dbReference type="ARBA" id="ARBA00023002"/>
    </source>
</evidence>
<comment type="similarity">
    <text evidence="1">Belongs to the short-chain dehydrogenases/reductases (SDR) family.</text>
</comment>
<dbReference type="PANTHER" id="PTHR43639">
    <property type="entry name" value="OXIDOREDUCTASE, SHORT-CHAIN DEHYDROGENASE/REDUCTASE FAMILY (AFU_ORTHOLOGUE AFUA_5G02870)"/>
    <property type="match status" value="1"/>
</dbReference>
<reference evidence="3" key="1">
    <citation type="submission" date="2020-10" db="EMBL/GenBank/DDBJ databases">
        <authorList>
            <person name="Gilroy R."/>
        </authorList>
    </citation>
    <scope>NUCLEOTIDE SEQUENCE</scope>
    <source>
        <strain evidence="3">11167</strain>
    </source>
</reference>
<evidence type="ECO:0000313" key="4">
    <source>
        <dbReference type="Proteomes" id="UP000823633"/>
    </source>
</evidence>
<dbReference type="PRINTS" id="PR00081">
    <property type="entry name" value="GDHRDH"/>
</dbReference>